<dbReference type="InterPro" id="IPR013786">
    <property type="entry name" value="AcylCoA_DH/ox_N"/>
</dbReference>
<name>A0AAU7ARS9_9ACTN</name>
<dbReference type="InterPro" id="IPR006091">
    <property type="entry name" value="Acyl-CoA_Oxase/DH_mid-dom"/>
</dbReference>
<dbReference type="KEGG" id="parq:DSM112329_01192"/>
<dbReference type="Pfam" id="PF02770">
    <property type="entry name" value="Acyl-CoA_dh_M"/>
    <property type="match status" value="1"/>
</dbReference>
<dbReference type="RefSeq" id="WP_354700899.1">
    <property type="nucleotide sequence ID" value="NZ_CP114014.1"/>
</dbReference>
<feature type="domain" description="Acyl-CoA oxidase/dehydrogenase middle" evidence="8">
    <location>
        <begin position="132"/>
        <end position="228"/>
    </location>
</feature>
<dbReference type="PANTHER" id="PTHR43884">
    <property type="entry name" value="ACYL-COA DEHYDROGENASE"/>
    <property type="match status" value="1"/>
</dbReference>
<evidence type="ECO:0000259" key="8">
    <source>
        <dbReference type="Pfam" id="PF02770"/>
    </source>
</evidence>
<evidence type="ECO:0000256" key="1">
    <source>
        <dbReference type="ARBA" id="ARBA00001974"/>
    </source>
</evidence>
<dbReference type="FunFam" id="1.20.140.10:FF:000001">
    <property type="entry name" value="Acyl-CoA dehydrogenase"/>
    <property type="match status" value="1"/>
</dbReference>
<dbReference type="InterPro" id="IPR037069">
    <property type="entry name" value="AcylCoA_DH/ox_N_sf"/>
</dbReference>
<comment type="cofactor">
    <cofactor evidence="1 6">
        <name>FAD</name>
        <dbReference type="ChEBI" id="CHEBI:57692"/>
    </cofactor>
</comment>
<keyword evidence="3 6" id="KW-0285">Flavoprotein</keyword>
<sequence length="401" mass="42293">MTAPEDVVIPPLVEDEPDGRGVVRRRARAVALQVAGDAARWDDEERFPESSLDALRAAGLTGLTVPLEHGGEGLGVGDACAVLEELATACVSSAMVAQLYLNGPPRALATLGTAAQRARYLPGAVSGERNFAIAISEPDAGSAATDLQTRLEPDPGGGYRLHGGKCYITGGMRADTVLVFCRLAGTQGSRGIGAVVVERSQPGFSSPHSQPKMGGRGVGESVLEFDGVAVAQDAVVVAPDAASAAGAAVMLRQFNPERCGNAAMALGAARAALELSLRHVRTREQFGRELAEFQGLQWKLCDMAIELDAARALLYRAADSDADGFPVTRLTAMAKIKANEVAERICHQAIQLHGHAGYTRDLPLERMYRDVRGMSLAGGTVEVMRNVLAGELLGRRFSQRA</sequence>
<dbReference type="PIRSF" id="PIRSF016578">
    <property type="entry name" value="HsaA"/>
    <property type="match status" value="1"/>
</dbReference>
<keyword evidence="5 6" id="KW-0560">Oxidoreductase</keyword>
<dbReference type="InterPro" id="IPR036250">
    <property type="entry name" value="AcylCo_DH-like_C"/>
</dbReference>
<dbReference type="SUPFAM" id="SSF47203">
    <property type="entry name" value="Acyl-CoA dehydrogenase C-terminal domain-like"/>
    <property type="match status" value="1"/>
</dbReference>
<dbReference type="AlphaFoldDB" id="A0AAU7ARS9"/>
<dbReference type="Pfam" id="PF00441">
    <property type="entry name" value="Acyl-CoA_dh_1"/>
    <property type="match status" value="1"/>
</dbReference>
<dbReference type="Gene3D" id="1.20.140.10">
    <property type="entry name" value="Butyryl-CoA Dehydrogenase, subunit A, domain 3"/>
    <property type="match status" value="1"/>
</dbReference>
<accession>A0AAU7ARS9</accession>
<evidence type="ECO:0000256" key="6">
    <source>
        <dbReference type="RuleBase" id="RU362125"/>
    </source>
</evidence>
<evidence type="ECO:0000313" key="10">
    <source>
        <dbReference type="EMBL" id="XAY04359.1"/>
    </source>
</evidence>
<dbReference type="PANTHER" id="PTHR43884:SF12">
    <property type="entry name" value="ISOVALERYL-COA DEHYDROGENASE, MITOCHONDRIAL-RELATED"/>
    <property type="match status" value="1"/>
</dbReference>
<reference evidence="10" key="1">
    <citation type="submission" date="2022-12" db="EMBL/GenBank/DDBJ databases">
        <title>Paraconexibacter alkalitolerans sp. nov. and Baekduia alba sp. nov., isolated from soil and emended description of the genera Paraconexibacter (Chun et al., 2020) and Baekduia (An et al., 2020).</title>
        <authorList>
            <person name="Vieira S."/>
            <person name="Huber K.J."/>
            <person name="Geppert A."/>
            <person name="Wolf J."/>
            <person name="Neumann-Schaal M."/>
            <person name="Muesken M."/>
            <person name="Overmann J."/>
        </authorList>
    </citation>
    <scope>NUCLEOTIDE SEQUENCE</scope>
    <source>
        <strain evidence="10">AEG42_29</strain>
    </source>
</reference>
<protein>
    <submittedName>
        <fullName evidence="10">Acryloyl-CoA reductase (NADH)</fullName>
        <ecNumber evidence="10">1.3.1.95</ecNumber>
    </submittedName>
</protein>
<gene>
    <name evidence="10" type="primary">acrC_1</name>
    <name evidence="10" type="ORF">DSM112329_01192</name>
</gene>
<feature type="domain" description="Acyl-CoA dehydrogenase/oxidase N-terminal" evidence="9">
    <location>
        <begin position="25"/>
        <end position="128"/>
    </location>
</feature>
<dbReference type="InterPro" id="IPR009075">
    <property type="entry name" value="AcylCo_DH/oxidase_C"/>
</dbReference>
<dbReference type="GO" id="GO:0033539">
    <property type="term" value="P:fatty acid beta-oxidation using acyl-CoA dehydrogenase"/>
    <property type="evidence" value="ECO:0007669"/>
    <property type="project" value="TreeGrafter"/>
</dbReference>
<dbReference type="Gene3D" id="1.10.540.10">
    <property type="entry name" value="Acyl-CoA dehydrogenase/oxidase, N-terminal domain"/>
    <property type="match status" value="1"/>
</dbReference>
<dbReference type="InterPro" id="IPR046373">
    <property type="entry name" value="Acyl-CoA_Oxase/DH_mid-dom_sf"/>
</dbReference>
<dbReference type="InterPro" id="IPR009100">
    <property type="entry name" value="AcylCoA_DH/oxidase_NM_dom_sf"/>
</dbReference>
<evidence type="ECO:0000259" key="7">
    <source>
        <dbReference type="Pfam" id="PF00441"/>
    </source>
</evidence>
<dbReference type="EMBL" id="CP114014">
    <property type="protein sequence ID" value="XAY04359.1"/>
    <property type="molecule type" value="Genomic_DNA"/>
</dbReference>
<evidence type="ECO:0000256" key="5">
    <source>
        <dbReference type="ARBA" id="ARBA00023002"/>
    </source>
</evidence>
<evidence type="ECO:0000259" key="9">
    <source>
        <dbReference type="Pfam" id="PF02771"/>
    </source>
</evidence>
<dbReference type="Pfam" id="PF02771">
    <property type="entry name" value="Acyl-CoA_dh_N"/>
    <property type="match status" value="1"/>
</dbReference>
<keyword evidence="4 6" id="KW-0274">FAD</keyword>
<dbReference type="SUPFAM" id="SSF56645">
    <property type="entry name" value="Acyl-CoA dehydrogenase NM domain-like"/>
    <property type="match status" value="1"/>
</dbReference>
<dbReference type="GO" id="GO:0043958">
    <property type="term" value="F:acryloyl-CoA reductase (NADH) activity"/>
    <property type="evidence" value="ECO:0007669"/>
    <property type="project" value="UniProtKB-EC"/>
</dbReference>
<evidence type="ECO:0000256" key="3">
    <source>
        <dbReference type="ARBA" id="ARBA00022630"/>
    </source>
</evidence>
<dbReference type="GO" id="GO:0050660">
    <property type="term" value="F:flavin adenine dinucleotide binding"/>
    <property type="evidence" value="ECO:0007669"/>
    <property type="project" value="InterPro"/>
</dbReference>
<proteinExistence type="inferred from homology"/>
<organism evidence="10">
    <name type="scientific">Paraconexibacter sp. AEG42_29</name>
    <dbReference type="NCBI Taxonomy" id="2997339"/>
    <lineage>
        <taxon>Bacteria</taxon>
        <taxon>Bacillati</taxon>
        <taxon>Actinomycetota</taxon>
        <taxon>Thermoleophilia</taxon>
        <taxon>Solirubrobacterales</taxon>
        <taxon>Paraconexibacteraceae</taxon>
        <taxon>Paraconexibacter</taxon>
    </lineage>
</organism>
<dbReference type="GO" id="GO:0003995">
    <property type="term" value="F:acyl-CoA dehydrogenase activity"/>
    <property type="evidence" value="ECO:0007669"/>
    <property type="project" value="TreeGrafter"/>
</dbReference>
<feature type="domain" description="Acyl-CoA dehydrogenase/oxidase C-terminal" evidence="7">
    <location>
        <begin position="246"/>
        <end position="392"/>
    </location>
</feature>
<evidence type="ECO:0000256" key="4">
    <source>
        <dbReference type="ARBA" id="ARBA00022827"/>
    </source>
</evidence>
<dbReference type="Gene3D" id="2.40.110.10">
    <property type="entry name" value="Butyryl-CoA Dehydrogenase, subunit A, domain 2"/>
    <property type="match status" value="1"/>
</dbReference>
<dbReference type="GO" id="GO:0046359">
    <property type="term" value="P:butyrate catabolic process"/>
    <property type="evidence" value="ECO:0007669"/>
    <property type="project" value="TreeGrafter"/>
</dbReference>
<comment type="similarity">
    <text evidence="2 6">Belongs to the acyl-CoA dehydrogenase family.</text>
</comment>
<evidence type="ECO:0000256" key="2">
    <source>
        <dbReference type="ARBA" id="ARBA00009347"/>
    </source>
</evidence>
<dbReference type="EC" id="1.3.1.95" evidence="10"/>